<dbReference type="Pfam" id="PF00348">
    <property type="entry name" value="polyprenyl_synt"/>
    <property type="match status" value="1"/>
</dbReference>
<evidence type="ECO:0000256" key="8">
    <source>
        <dbReference type="ARBA" id="ARBA00032424"/>
    </source>
</evidence>
<feature type="region of interest" description="Disordered" evidence="13">
    <location>
        <begin position="358"/>
        <end position="377"/>
    </location>
</feature>
<dbReference type="InterPro" id="IPR000092">
    <property type="entry name" value="Polyprenyl_synt"/>
</dbReference>
<evidence type="ECO:0000256" key="6">
    <source>
        <dbReference type="ARBA" id="ARBA00032052"/>
    </source>
</evidence>
<dbReference type="GO" id="GO:0016829">
    <property type="term" value="F:lyase activity"/>
    <property type="evidence" value="ECO:0007669"/>
    <property type="project" value="UniProtKB-KW"/>
</dbReference>
<organism evidence="14">
    <name type="scientific">Sporobolomyces pararoseus</name>
    <dbReference type="NCBI Taxonomy" id="5003"/>
    <lineage>
        <taxon>Eukaryota</taxon>
        <taxon>Fungi</taxon>
        <taxon>Dikarya</taxon>
        <taxon>Basidiomycota</taxon>
        <taxon>Pucciniomycotina</taxon>
        <taxon>Microbotryomycetes</taxon>
        <taxon>Sporidiobolales</taxon>
        <taxon>Sporidiobolaceae</taxon>
        <taxon>Sporobolomyces</taxon>
    </lineage>
</organism>
<keyword evidence="5" id="KW-0456">Lyase</keyword>
<name>A0A2P1HA31_9BASI</name>
<reference evidence="15" key="2">
    <citation type="journal article" date="2021" name="FEMS Yeast Res.">
        <title>Novel carotenogenic gene combinations from red yeasts enhanced lycopene and beta-carotene production in Saccharomyces cerevisiae from the low-cost substrate sucrose.</title>
        <authorList>
            <person name="Watcharawipas A."/>
            <person name="Sansatchanon K."/>
            <person name="Phithakrotchanakoon C."/>
            <person name="Tanapongpipat S."/>
            <person name="Runguphan W."/>
            <person name="Kocharin K."/>
        </authorList>
    </citation>
    <scope>NUCLEOTIDE SEQUENCE</scope>
    <source>
        <strain evidence="15">TBRC-BCC 63403</strain>
    </source>
</reference>
<evidence type="ECO:0000256" key="11">
    <source>
        <dbReference type="ARBA" id="ARBA00033096"/>
    </source>
</evidence>
<evidence type="ECO:0000256" key="2">
    <source>
        <dbReference type="ARBA" id="ARBA00006706"/>
    </source>
</evidence>
<keyword evidence="3" id="KW-0479">Metal-binding</keyword>
<dbReference type="Gene3D" id="1.10.600.10">
    <property type="entry name" value="Farnesyl Diphosphate Synthase"/>
    <property type="match status" value="1"/>
</dbReference>
<dbReference type="CDD" id="cd00685">
    <property type="entry name" value="Trans_IPPS_HT"/>
    <property type="match status" value="1"/>
</dbReference>
<dbReference type="EMBL" id="KY652916">
    <property type="protein sequence ID" value="AVN68390.1"/>
    <property type="molecule type" value="mRNA"/>
</dbReference>
<comment type="similarity">
    <text evidence="2 12">Belongs to the FPP/GGPP synthase family.</text>
</comment>
<dbReference type="SFLD" id="SFLDS00005">
    <property type="entry name" value="Isoprenoid_Synthase_Type_I"/>
    <property type="match status" value="1"/>
</dbReference>
<evidence type="ECO:0000256" key="5">
    <source>
        <dbReference type="ARBA" id="ARBA00023239"/>
    </source>
</evidence>
<keyword evidence="4" id="KW-0460">Magnesium</keyword>
<evidence type="ECO:0000256" key="4">
    <source>
        <dbReference type="ARBA" id="ARBA00022842"/>
    </source>
</evidence>
<feature type="compositionally biased region" description="Polar residues" evidence="13">
    <location>
        <begin position="365"/>
        <end position="377"/>
    </location>
</feature>
<dbReference type="PROSITE" id="PS00723">
    <property type="entry name" value="POLYPRENYL_SYNTHASE_1"/>
    <property type="match status" value="1"/>
</dbReference>
<comment type="cofactor">
    <cofactor evidence="1">
        <name>Mg(2+)</name>
        <dbReference type="ChEBI" id="CHEBI:18420"/>
    </cofactor>
</comment>
<protein>
    <recommendedName>
        <fullName evidence="10">(2E,6E)-farnesyl diphosphate synthase</fullName>
    </recommendedName>
    <alternativeName>
        <fullName evidence="9">Dimethylallyltranstransferase</fullName>
    </alternativeName>
    <alternativeName>
        <fullName evidence="8">Farnesyl diphosphate synthase</fullName>
    </alternativeName>
    <alternativeName>
        <fullName evidence="6">Farnesyltranstransferase</fullName>
    </alternativeName>
    <alternativeName>
        <fullName evidence="11">Geranylgeranyl diphosphate synthase</fullName>
    </alternativeName>
    <alternativeName>
        <fullName evidence="7">Geranyltranstransferase</fullName>
    </alternativeName>
</protein>
<reference evidence="14" key="1">
    <citation type="submission" date="2017-02" db="EMBL/GenBank/DDBJ databases">
        <authorList>
            <person name="Peterson S.W."/>
        </authorList>
    </citation>
    <scope>NUCLEOTIDE SEQUENCE</scope>
</reference>
<evidence type="ECO:0000256" key="9">
    <source>
        <dbReference type="ARBA" id="ARBA00032448"/>
    </source>
</evidence>
<evidence type="ECO:0000256" key="10">
    <source>
        <dbReference type="ARBA" id="ARBA00032873"/>
    </source>
</evidence>
<dbReference type="SMR" id="A0A2P1HA31"/>
<dbReference type="AlphaFoldDB" id="A0A2P1HA31"/>
<evidence type="ECO:0000256" key="1">
    <source>
        <dbReference type="ARBA" id="ARBA00001946"/>
    </source>
</evidence>
<proteinExistence type="evidence at transcript level"/>
<dbReference type="GO" id="GO:0008299">
    <property type="term" value="P:isoprenoid biosynthetic process"/>
    <property type="evidence" value="ECO:0007669"/>
    <property type="project" value="InterPro"/>
</dbReference>
<keyword evidence="12 15" id="KW-0808">Transferase</keyword>
<dbReference type="InterPro" id="IPR008949">
    <property type="entry name" value="Isoprenoid_synthase_dom_sf"/>
</dbReference>
<dbReference type="PANTHER" id="PTHR12001">
    <property type="entry name" value="GERANYLGERANYL PYROPHOSPHATE SYNTHASE"/>
    <property type="match status" value="1"/>
</dbReference>
<evidence type="ECO:0000313" key="14">
    <source>
        <dbReference type="EMBL" id="AVN68390.1"/>
    </source>
</evidence>
<evidence type="ECO:0000256" key="13">
    <source>
        <dbReference type="SAM" id="MobiDB-lite"/>
    </source>
</evidence>
<dbReference type="PROSITE" id="PS00444">
    <property type="entry name" value="POLYPRENYL_SYNTHASE_2"/>
    <property type="match status" value="1"/>
</dbReference>
<accession>A0A2P1HA31</accession>
<dbReference type="SUPFAM" id="SSF48576">
    <property type="entry name" value="Terpenoid synthases"/>
    <property type="match status" value="1"/>
</dbReference>
<dbReference type="PANTHER" id="PTHR12001:SF44">
    <property type="entry name" value="GERANYLGERANYL PYROPHOSPHATE SYNTHASE"/>
    <property type="match status" value="1"/>
</dbReference>
<evidence type="ECO:0000256" key="3">
    <source>
        <dbReference type="ARBA" id="ARBA00022723"/>
    </source>
</evidence>
<gene>
    <name evidence="14" type="primary">crtE</name>
</gene>
<dbReference type="GO" id="GO:0004659">
    <property type="term" value="F:prenyltransferase activity"/>
    <property type="evidence" value="ECO:0007669"/>
    <property type="project" value="InterPro"/>
</dbReference>
<dbReference type="InterPro" id="IPR033749">
    <property type="entry name" value="Polyprenyl_synt_CS"/>
</dbReference>
<dbReference type="EMBL" id="MZ748346">
    <property type="protein sequence ID" value="UGY86996.1"/>
    <property type="molecule type" value="mRNA"/>
</dbReference>
<evidence type="ECO:0000313" key="15">
    <source>
        <dbReference type="EMBL" id="UGY86996.1"/>
    </source>
</evidence>
<sequence length="377" mass="42593">MTEFYDNFLEKISGTPSWSTSQEQTLVEPYTYLASIPGKEVRSALIASFNEWMKCQDSDLEVVKKVVGMLHTASLLMDDVEDDSHLRRGMPVAHKIYGIPQTINSANYVYFLAFQELQRIRPSREGIRIEEMVTQELLNLHRGQGMDLFYRENLVVPTEQEYIEMVNNKTGGLFRIAIKLMMAASPENPPRDYVPLANLIGIIFQIRDDYVNLQSVEYANNKGFCEDFSEGKFSFPIVHAIRADQSNRQILNILRQRPSSPGPKTYAVSYMNQKTNSFSYTRQVLRSLTRQAFEEVKRLGGNPGVEAILKKLEVEEPSEEAEKGLEEALGRLRTQSSNGNGNEVVVDQVSKMSTKTLKVNGGGSHFSTTTNGTNDTH</sequence>
<evidence type="ECO:0000256" key="12">
    <source>
        <dbReference type="RuleBase" id="RU004466"/>
    </source>
</evidence>
<dbReference type="GO" id="GO:0046872">
    <property type="term" value="F:metal ion binding"/>
    <property type="evidence" value="ECO:0007669"/>
    <property type="project" value="UniProtKB-KW"/>
</dbReference>
<evidence type="ECO:0000256" key="7">
    <source>
        <dbReference type="ARBA" id="ARBA00032380"/>
    </source>
</evidence>